<proteinExistence type="predicted"/>
<accession>A0A7X6BJW2</accession>
<dbReference type="GeneID" id="86893728"/>
<dbReference type="Proteomes" id="UP001302374">
    <property type="component" value="Chromosome"/>
</dbReference>
<feature type="transmembrane region" description="Helical" evidence="1">
    <location>
        <begin position="118"/>
        <end position="140"/>
    </location>
</feature>
<dbReference type="EMBL" id="CP043839">
    <property type="protein sequence ID" value="WOF14486.1"/>
    <property type="molecule type" value="Genomic_DNA"/>
</dbReference>
<feature type="transmembrane region" description="Helical" evidence="1">
    <location>
        <begin position="261"/>
        <end position="278"/>
    </location>
</feature>
<name>A0A7X6BJW2_9BACT</name>
<dbReference type="Pfam" id="PF09822">
    <property type="entry name" value="ABC_transp_aux"/>
    <property type="match status" value="1"/>
</dbReference>
<dbReference type="RefSeq" id="WP_118304111.1">
    <property type="nucleotide sequence ID" value="NZ_BMPA01000006.1"/>
</dbReference>
<keyword evidence="6" id="KW-1185">Reference proteome</keyword>
<dbReference type="EMBL" id="JAATLI010000005">
    <property type="protein sequence ID" value="NJC18042.1"/>
    <property type="molecule type" value="Genomic_DNA"/>
</dbReference>
<feature type="transmembrane region" description="Helical" evidence="1">
    <location>
        <begin position="757"/>
        <end position="775"/>
    </location>
</feature>
<feature type="domain" description="ABC-type uncharacterised transport system" evidence="2">
    <location>
        <begin position="459"/>
        <end position="701"/>
    </location>
</feature>
<sequence>MRAIYKIARLELSNLFYSPVAWLLLIFFTFMMGMTFAGALEGFARQQELGTRGLYAVSQNLFYSPKGLWPQVSQWFYLLMPLLTMGLISQEFSRGSIKLLFSAPITGFHIVLGKYLGIMLYGLLVVGIQLVAVVVAGYAVEFFDWSAVLTGLLGLYLLYGLYAAVGLFMSTLTNYPIVAAIGMLALLSLLSLISGIWQEYAFTREITYWLSLGGRVNSFIKGLICSEDILYFVIMSSMFLAFAVLKLELLRESCSFAGKAVRYLGVFVIAIFLGYLTSRPVMKVYHDSTYTKANTLTQASQDIMAKLDGGLKMTTYVNLFGDIYNTTTKGIKRDIDRYERYIRFKPETKMDYVFYYYADTTTEAFKKHYPEKTFLEVARDAAKLQNTRLGKYLTPEEIAKEEIAKGIDLSEEGYRFVTLIERESGQRSFLRVYWDMRRVPNETEISAALKRIAMKLPCVGFLSDYEARSMVGTLNRDYSHMVTEKTNREALLNQGFDVRDVSLKNNPKILDSLDVLVIAEPREPFTGEELDILYRYVESGKNLLVAGKPKTYSYLTPLMAYLGLRFEPGMLVQKPIDEFPAHVMLCTVTDSARNISRLWKNLYQITHRDERRRYSLVMPGSVAVEQVSDKGFQVTPLLTSRDSLAWNELETIDFVNDTARLNPLVGERAGVKTTMLGLEREQAGLQQRIIVLGDADCFSMGEFSTSRRGIRSANGNLIMAMFDWFSYGELPIDVSRPSAIDNALTIGMETGATLKIVLQWIFPALLLLIGAVVLIRRKGK</sequence>
<feature type="transmembrane region" description="Helical" evidence="1">
    <location>
        <begin position="68"/>
        <end position="88"/>
    </location>
</feature>
<keyword evidence="1" id="KW-1133">Transmembrane helix</keyword>
<evidence type="ECO:0000313" key="5">
    <source>
        <dbReference type="Proteomes" id="UP000576368"/>
    </source>
</evidence>
<evidence type="ECO:0000313" key="3">
    <source>
        <dbReference type="EMBL" id="NJC18042.1"/>
    </source>
</evidence>
<gene>
    <name evidence="4" type="ORF">F1644_20495</name>
    <name evidence="3" type="ORF">GGR15_001659</name>
</gene>
<dbReference type="InterPro" id="IPR029062">
    <property type="entry name" value="Class_I_gatase-like"/>
</dbReference>
<reference evidence="3 5" key="2">
    <citation type="submission" date="2020-03" db="EMBL/GenBank/DDBJ databases">
        <title>Genomic Encyclopedia of Type Strains, Phase IV (KMG-IV): sequencing the most valuable type-strain genomes for metagenomic binning, comparative biology and taxonomic classification.</title>
        <authorList>
            <person name="Goeker M."/>
        </authorList>
    </citation>
    <scope>NUCLEOTIDE SEQUENCE [LARGE SCALE GENOMIC DNA]</scope>
    <source>
        <strain evidence="3 5">DSM 105722</strain>
    </source>
</reference>
<evidence type="ECO:0000313" key="6">
    <source>
        <dbReference type="Proteomes" id="UP001302374"/>
    </source>
</evidence>
<organism evidence="3 5">
    <name type="scientific">Butyricimonas paravirosa</name>
    <dbReference type="NCBI Taxonomy" id="1472417"/>
    <lineage>
        <taxon>Bacteria</taxon>
        <taxon>Pseudomonadati</taxon>
        <taxon>Bacteroidota</taxon>
        <taxon>Bacteroidia</taxon>
        <taxon>Bacteroidales</taxon>
        <taxon>Odoribacteraceae</taxon>
        <taxon>Butyricimonas</taxon>
    </lineage>
</organism>
<dbReference type="SUPFAM" id="SSF52317">
    <property type="entry name" value="Class I glutamine amidotransferase-like"/>
    <property type="match status" value="1"/>
</dbReference>
<feature type="transmembrane region" description="Helical" evidence="1">
    <location>
        <begin position="175"/>
        <end position="194"/>
    </location>
</feature>
<dbReference type="Proteomes" id="UP000576368">
    <property type="component" value="Unassembled WGS sequence"/>
</dbReference>
<feature type="transmembrane region" description="Helical" evidence="1">
    <location>
        <begin position="147"/>
        <end position="169"/>
    </location>
</feature>
<keyword evidence="1" id="KW-0472">Membrane</keyword>
<dbReference type="GO" id="GO:0005886">
    <property type="term" value="C:plasma membrane"/>
    <property type="evidence" value="ECO:0007669"/>
    <property type="project" value="UniProtKB-SubCell"/>
</dbReference>
<dbReference type="Pfam" id="PF12679">
    <property type="entry name" value="ABC2_membrane_2"/>
    <property type="match status" value="1"/>
</dbReference>
<evidence type="ECO:0000256" key="1">
    <source>
        <dbReference type="SAM" id="Phobius"/>
    </source>
</evidence>
<keyword evidence="1" id="KW-0812">Transmembrane</keyword>
<dbReference type="GO" id="GO:0140359">
    <property type="term" value="F:ABC-type transporter activity"/>
    <property type="evidence" value="ECO:0007669"/>
    <property type="project" value="InterPro"/>
</dbReference>
<feature type="transmembrane region" description="Helical" evidence="1">
    <location>
        <begin position="230"/>
        <end position="249"/>
    </location>
</feature>
<protein>
    <submittedName>
        <fullName evidence="4">ABC transporter permease subunit</fullName>
    </submittedName>
    <submittedName>
        <fullName evidence="3">ABC-2 type transport system permease protein</fullName>
    </submittedName>
</protein>
<dbReference type="AlphaFoldDB" id="A0A7X6BJW2"/>
<reference evidence="4 6" key="1">
    <citation type="submission" date="2019-09" db="EMBL/GenBank/DDBJ databases">
        <title>Butyricimonas paravirosa DSM 105722 (=214-4 = JCM 18677 = CCUG 65563).</title>
        <authorList>
            <person name="Le Roy T."/>
            <person name="Cani P.D."/>
        </authorList>
    </citation>
    <scope>NUCLEOTIDE SEQUENCE [LARGE SCALE GENOMIC DNA]</scope>
    <source>
        <strain evidence="4 6">DSM 105722</strain>
    </source>
</reference>
<dbReference type="InterPro" id="IPR019196">
    <property type="entry name" value="ABC_transp_unknown"/>
</dbReference>
<evidence type="ECO:0000313" key="4">
    <source>
        <dbReference type="EMBL" id="WOF14486.1"/>
    </source>
</evidence>
<feature type="transmembrane region" description="Helical" evidence="1">
    <location>
        <begin position="20"/>
        <end position="40"/>
    </location>
</feature>
<evidence type="ECO:0000259" key="2">
    <source>
        <dbReference type="Pfam" id="PF09822"/>
    </source>
</evidence>